<name>A0A811KYD8_9BILA</name>
<evidence type="ECO:0000259" key="1">
    <source>
        <dbReference type="PROSITE" id="PS50878"/>
    </source>
</evidence>
<dbReference type="EMBL" id="CAJFDH010000004">
    <property type="protein sequence ID" value="CAD5219906.1"/>
    <property type="molecule type" value="Genomic_DNA"/>
</dbReference>
<comment type="caution">
    <text evidence="2">The sequence shown here is derived from an EMBL/GenBank/DDBJ whole genome shotgun (WGS) entry which is preliminary data.</text>
</comment>
<dbReference type="Proteomes" id="UP000614601">
    <property type="component" value="Unassembled WGS sequence"/>
</dbReference>
<dbReference type="PROSITE" id="PS50878">
    <property type="entry name" value="RT_POL"/>
    <property type="match status" value="1"/>
</dbReference>
<organism evidence="2 3">
    <name type="scientific">Bursaphelenchus okinawaensis</name>
    <dbReference type="NCBI Taxonomy" id="465554"/>
    <lineage>
        <taxon>Eukaryota</taxon>
        <taxon>Metazoa</taxon>
        <taxon>Ecdysozoa</taxon>
        <taxon>Nematoda</taxon>
        <taxon>Chromadorea</taxon>
        <taxon>Rhabditida</taxon>
        <taxon>Tylenchina</taxon>
        <taxon>Tylenchomorpha</taxon>
        <taxon>Aphelenchoidea</taxon>
        <taxon>Aphelenchoididae</taxon>
        <taxon>Bursaphelenchus</taxon>
    </lineage>
</organism>
<evidence type="ECO:0000313" key="3">
    <source>
        <dbReference type="Proteomes" id="UP000614601"/>
    </source>
</evidence>
<proteinExistence type="predicted"/>
<dbReference type="AlphaFoldDB" id="A0A811KYD8"/>
<reference evidence="2" key="1">
    <citation type="submission" date="2020-09" db="EMBL/GenBank/DDBJ databases">
        <authorList>
            <person name="Kikuchi T."/>
        </authorList>
    </citation>
    <scope>NUCLEOTIDE SEQUENCE</scope>
    <source>
        <strain evidence="2">SH1</strain>
    </source>
</reference>
<dbReference type="SUPFAM" id="SSF56672">
    <property type="entry name" value="DNA/RNA polymerases"/>
    <property type="match status" value="1"/>
</dbReference>
<protein>
    <recommendedName>
        <fullName evidence="1">Reverse transcriptase domain-containing protein</fullName>
    </recommendedName>
</protein>
<dbReference type="EMBL" id="CAJFCW020000004">
    <property type="protein sequence ID" value="CAG9113023.1"/>
    <property type="molecule type" value="Genomic_DNA"/>
</dbReference>
<dbReference type="Pfam" id="PF00078">
    <property type="entry name" value="RVT_1"/>
    <property type="match status" value="1"/>
</dbReference>
<dbReference type="InterPro" id="IPR043128">
    <property type="entry name" value="Rev_trsase/Diguanyl_cyclase"/>
</dbReference>
<dbReference type="Gene3D" id="3.30.70.270">
    <property type="match status" value="1"/>
</dbReference>
<dbReference type="Proteomes" id="UP000783686">
    <property type="component" value="Unassembled WGS sequence"/>
</dbReference>
<dbReference type="OrthoDB" id="5860913at2759"/>
<accession>A0A811KYD8</accession>
<sequence>MTQVLTGLDDQAISYVDDVLVFTKSASVDDHIANLKTVFDRFRSYGLKLSPKKCILATKSLSFLGHTLDGSGYKPERDHV</sequence>
<gene>
    <name evidence="2" type="ORF">BOKJ2_LOCUS8678</name>
</gene>
<keyword evidence="3" id="KW-1185">Reference proteome</keyword>
<dbReference type="InterPro" id="IPR000477">
    <property type="entry name" value="RT_dom"/>
</dbReference>
<evidence type="ECO:0000313" key="2">
    <source>
        <dbReference type="EMBL" id="CAD5219906.1"/>
    </source>
</evidence>
<feature type="domain" description="Reverse transcriptase" evidence="1">
    <location>
        <begin position="1"/>
        <end position="68"/>
    </location>
</feature>
<dbReference type="InterPro" id="IPR043502">
    <property type="entry name" value="DNA/RNA_pol_sf"/>
</dbReference>